<evidence type="ECO:0000256" key="10">
    <source>
        <dbReference type="RuleBase" id="RU361189"/>
    </source>
</evidence>
<dbReference type="GO" id="GO:0051117">
    <property type="term" value="F:ATPase binding"/>
    <property type="evidence" value="ECO:0007669"/>
    <property type="project" value="TreeGrafter"/>
</dbReference>
<evidence type="ECO:0000256" key="8">
    <source>
        <dbReference type="ARBA" id="ARBA00059506"/>
    </source>
</evidence>
<keyword evidence="3 10" id="KW-0813">Transport</keyword>
<evidence type="ECO:0000256" key="6">
    <source>
        <dbReference type="ARBA" id="ARBA00023065"/>
    </source>
</evidence>
<feature type="transmembrane region" description="Helical" evidence="10">
    <location>
        <begin position="593"/>
        <end position="620"/>
    </location>
</feature>
<evidence type="ECO:0000256" key="2">
    <source>
        <dbReference type="ARBA" id="ARBA00009904"/>
    </source>
</evidence>
<dbReference type="Proteomes" id="UP000002408">
    <property type="component" value="Chromosome"/>
</dbReference>
<feature type="transmembrane region" description="Helical" evidence="10">
    <location>
        <begin position="480"/>
        <end position="502"/>
    </location>
</feature>
<keyword evidence="7 10" id="KW-0472">Membrane</keyword>
<dbReference type="OrthoDB" id="85892at2157"/>
<feature type="transmembrane region" description="Helical" evidence="10">
    <location>
        <begin position="514"/>
        <end position="538"/>
    </location>
</feature>
<evidence type="ECO:0000313" key="13">
    <source>
        <dbReference type="Proteomes" id="UP000002408"/>
    </source>
</evidence>
<feature type="coiled-coil region" evidence="11">
    <location>
        <begin position="93"/>
        <end position="130"/>
    </location>
</feature>
<dbReference type="Gene3D" id="3.30.70.2170">
    <property type="match status" value="1"/>
</dbReference>
<dbReference type="GO" id="GO:0016471">
    <property type="term" value="C:vacuolar proton-transporting V-type ATPase complex"/>
    <property type="evidence" value="ECO:0007669"/>
    <property type="project" value="TreeGrafter"/>
</dbReference>
<dbReference type="RefSeq" id="WP_012107925.1">
    <property type="nucleotide sequence ID" value="NC_009712.1"/>
</dbReference>
<dbReference type="GeneID" id="5411879"/>
<dbReference type="AlphaFoldDB" id="A7IAV3"/>
<dbReference type="HOGENOM" id="CLU_025558_2_1_2"/>
<dbReference type="PANTHER" id="PTHR11629">
    <property type="entry name" value="VACUOLAR PROTON ATPASES"/>
    <property type="match status" value="1"/>
</dbReference>
<gene>
    <name evidence="12" type="ordered locus">Mboo_2350</name>
</gene>
<dbReference type="STRING" id="456442.Mboo_2350"/>
<evidence type="ECO:0000256" key="11">
    <source>
        <dbReference type="SAM" id="Coils"/>
    </source>
</evidence>
<dbReference type="InterPro" id="IPR002490">
    <property type="entry name" value="V-ATPase_116kDa_su"/>
</dbReference>
<keyword evidence="11" id="KW-0175">Coiled coil</keyword>
<organism evidence="12 13">
    <name type="scientific">Methanoregula boonei (strain DSM 21154 / JCM 14090 / 6A8)</name>
    <dbReference type="NCBI Taxonomy" id="456442"/>
    <lineage>
        <taxon>Archaea</taxon>
        <taxon>Methanobacteriati</taxon>
        <taxon>Methanobacteriota</taxon>
        <taxon>Stenosarchaea group</taxon>
        <taxon>Methanomicrobia</taxon>
        <taxon>Methanomicrobiales</taxon>
        <taxon>Methanoregulaceae</taxon>
        <taxon>Methanoregula</taxon>
    </lineage>
</organism>
<dbReference type="GO" id="GO:0007035">
    <property type="term" value="P:vacuolar acidification"/>
    <property type="evidence" value="ECO:0007669"/>
    <property type="project" value="TreeGrafter"/>
</dbReference>
<comment type="function">
    <text evidence="8">Component of the A-type ATP synthase that produces ATP from ADP in the presence of a proton gradient across the membrane.</text>
</comment>
<feature type="transmembrane region" description="Helical" evidence="10">
    <location>
        <begin position="435"/>
        <end position="459"/>
    </location>
</feature>
<evidence type="ECO:0000256" key="7">
    <source>
        <dbReference type="ARBA" id="ARBA00023136"/>
    </source>
</evidence>
<feature type="transmembrane region" description="Helical" evidence="10">
    <location>
        <begin position="349"/>
        <end position="382"/>
    </location>
</feature>
<dbReference type="eggNOG" id="arCOG04138">
    <property type="taxonomic scope" value="Archaea"/>
</dbReference>
<keyword evidence="13" id="KW-1185">Reference proteome</keyword>
<evidence type="ECO:0000256" key="1">
    <source>
        <dbReference type="ARBA" id="ARBA00004141"/>
    </source>
</evidence>
<sequence>MLAPKPMSRVLIVASRDQAEPIIGELYREHLFHIEDYVEQGREGYEGFKIGNPLPGATEASQELVKVRAIENVFSVRGEDIDAKQKLSAPEIRQKIEKDLPGIEKEVEDLAAARSKLDTKAKEYEQKIQELAPFRDTSLDLALLRNTAHFSVLAGYAPKDVVLSVPHEIETVVKGKDRVFVIAVVAAKDRAQAERELQEAQFQSVGIPEESGTATVRTAYYTEQITSLKKETEGVNAKLAQIRESHADLLVACEEAFRAKIEQTEAPLRFATTAKAFVAEGWVPADRTAGLFAALDKVTGGRVFVSEQPIDLAHDTVPVEYNNPEFAKPAQLLMDVYSRPTYTEVDPTLLLSIMFPIFFGVIVGDVGYGLLMLALCVGLWKFMKGDEARQFLKILRNASIMSIFFGLLFSEFLGFELPWAPIIYSRHLNIGVTEAGGQGAAIAQLLIVSVWVGILYVTLGRALGMVNHARQDHGDHRIKAVLANFGWITVMWGILIAIWSMFPIPLMPDLTGLPIVAVGLSVGMVVAIIFIVMGVIFIARDAVLEIIEIPTIISHVLSYTRLTAVGLSSVAIAMVVNYMSIGMFINPGMKDLSIVGIVMIVIGVLIFLLGHAFNLALGLLDGGLHSIRLHYVEFFTKFYKGGGRKYNPFGMKRKFTED</sequence>
<dbReference type="NCBIfam" id="NF004430">
    <property type="entry name" value="PRK05771.2-4"/>
    <property type="match status" value="1"/>
</dbReference>
<dbReference type="EMBL" id="CP000780">
    <property type="protein sequence ID" value="ABS56864.1"/>
    <property type="molecule type" value="Genomic_DNA"/>
</dbReference>
<dbReference type="Gene3D" id="3.30.70.2750">
    <property type="match status" value="1"/>
</dbReference>
<comment type="similarity">
    <text evidence="2 10">Belongs to the V-ATPase 116 kDa subunit family.</text>
</comment>
<protein>
    <recommendedName>
        <fullName evidence="9 10">A-type ATP synthase subunit I</fullName>
    </recommendedName>
</protein>
<comment type="subcellular location">
    <subcellularLocation>
        <location evidence="1">Membrane</location>
        <topology evidence="1">Multi-pass membrane protein</topology>
    </subcellularLocation>
</comment>
<keyword evidence="6 10" id="KW-0406">Ion transport</keyword>
<evidence type="ECO:0000313" key="12">
    <source>
        <dbReference type="EMBL" id="ABS56864.1"/>
    </source>
</evidence>
<name>A7IAV3_METB6</name>
<reference evidence="13" key="1">
    <citation type="journal article" date="2015" name="Microbiology">
        <title>Genome of Methanoregula boonei 6A8 reveals adaptations to oligotrophic peatland environments.</title>
        <authorList>
            <person name="Braeuer S."/>
            <person name="Cadillo-Quiroz H."/>
            <person name="Kyrpides N."/>
            <person name="Woyke T."/>
            <person name="Goodwin L."/>
            <person name="Detter C."/>
            <person name="Podell S."/>
            <person name="Yavitt J.B."/>
            <person name="Zinder S.H."/>
        </authorList>
    </citation>
    <scope>NUCLEOTIDE SEQUENCE [LARGE SCALE GENOMIC DNA]</scope>
    <source>
        <strain evidence="13">DSM 21154 / JCM 14090 / 6A8</strain>
    </source>
</reference>
<dbReference type="GO" id="GO:0033179">
    <property type="term" value="C:proton-transporting V-type ATPase, V0 domain"/>
    <property type="evidence" value="ECO:0007669"/>
    <property type="project" value="InterPro"/>
</dbReference>
<keyword evidence="4 10" id="KW-0812">Transmembrane</keyword>
<evidence type="ECO:0000256" key="3">
    <source>
        <dbReference type="ARBA" id="ARBA00022448"/>
    </source>
</evidence>
<dbReference type="PANTHER" id="PTHR11629:SF63">
    <property type="entry name" value="V-TYPE PROTON ATPASE SUBUNIT A"/>
    <property type="match status" value="1"/>
</dbReference>
<feature type="transmembrane region" description="Helical" evidence="10">
    <location>
        <begin position="394"/>
        <end position="415"/>
    </location>
</feature>
<accession>A7IAV3</accession>
<evidence type="ECO:0000256" key="4">
    <source>
        <dbReference type="ARBA" id="ARBA00022692"/>
    </source>
</evidence>
<proteinExistence type="inferred from homology"/>
<feature type="transmembrane region" description="Helical" evidence="10">
    <location>
        <begin position="559"/>
        <end position="581"/>
    </location>
</feature>
<evidence type="ECO:0000256" key="5">
    <source>
        <dbReference type="ARBA" id="ARBA00022989"/>
    </source>
</evidence>
<dbReference type="KEGG" id="mbn:Mboo_2350"/>
<evidence type="ECO:0000256" key="9">
    <source>
        <dbReference type="ARBA" id="ARBA00068671"/>
    </source>
</evidence>
<dbReference type="Gene3D" id="1.20.1460.20">
    <property type="match status" value="1"/>
</dbReference>
<keyword evidence="5 10" id="KW-1133">Transmembrane helix</keyword>
<dbReference type="Pfam" id="PF01496">
    <property type="entry name" value="V_ATPase_I"/>
    <property type="match status" value="2"/>
</dbReference>
<dbReference type="GO" id="GO:0046961">
    <property type="term" value="F:proton-transporting ATPase activity, rotational mechanism"/>
    <property type="evidence" value="ECO:0007669"/>
    <property type="project" value="InterPro"/>
</dbReference>